<evidence type="ECO:0000256" key="3">
    <source>
        <dbReference type="ARBA" id="ARBA00004556"/>
    </source>
</evidence>
<evidence type="ECO:0000256" key="4">
    <source>
        <dbReference type="ARBA" id="ARBA00022448"/>
    </source>
</evidence>
<dbReference type="InterPro" id="IPR039656">
    <property type="entry name" value="SYNRG"/>
</dbReference>
<dbReference type="GO" id="GO:0006897">
    <property type="term" value="P:endocytosis"/>
    <property type="evidence" value="ECO:0007669"/>
    <property type="project" value="UniProtKB-KW"/>
</dbReference>
<feature type="compositionally biased region" description="Basic and acidic residues" evidence="21">
    <location>
        <begin position="853"/>
        <end position="867"/>
    </location>
</feature>
<evidence type="ECO:0000256" key="19">
    <source>
        <dbReference type="ARBA" id="ARBA00084050"/>
    </source>
</evidence>
<reference evidence="23 24" key="1">
    <citation type="journal article" date="2020" name="Nature">
        <title>Six reference-quality genomes reveal evolution of bat adaptations.</title>
        <authorList>
            <person name="Jebb D."/>
            <person name="Huang Z."/>
            <person name="Pippel M."/>
            <person name="Hughes G.M."/>
            <person name="Lavrichenko K."/>
            <person name="Devanna P."/>
            <person name="Winkler S."/>
            <person name="Jermiin L.S."/>
            <person name="Skirmuntt E.C."/>
            <person name="Katzourakis A."/>
            <person name="Burkitt-Gray L."/>
            <person name="Ray D.A."/>
            <person name="Sullivan K.A.M."/>
            <person name="Roscito J.G."/>
            <person name="Kirilenko B.M."/>
            <person name="Davalos L.M."/>
            <person name="Corthals A.P."/>
            <person name="Power M.L."/>
            <person name="Jones G."/>
            <person name="Ransome R.D."/>
            <person name="Dechmann D.K.N."/>
            <person name="Locatelli A.G."/>
            <person name="Puechmaille S.J."/>
            <person name="Fedrigo O."/>
            <person name="Jarvis E.D."/>
            <person name="Hiller M."/>
            <person name="Vernes S.C."/>
            <person name="Myers E.W."/>
            <person name="Teeling E.C."/>
        </authorList>
    </citation>
    <scope>NUCLEOTIDE SEQUENCE [LARGE SCALE GENOMIC DNA]</scope>
    <source>
        <strain evidence="23">MRhiFer1</strain>
        <tissue evidence="23">Lung</tissue>
    </source>
</reference>
<evidence type="ECO:0000256" key="11">
    <source>
        <dbReference type="ARBA" id="ARBA00023034"/>
    </source>
</evidence>
<feature type="region of interest" description="Disordered" evidence="21">
    <location>
        <begin position="726"/>
        <end position="754"/>
    </location>
</feature>
<feature type="region of interest" description="Disordered" evidence="21">
    <location>
        <begin position="952"/>
        <end position="979"/>
    </location>
</feature>
<keyword evidence="7" id="KW-0254">Endocytosis</keyword>
<feature type="compositionally biased region" description="Low complexity" evidence="21">
    <location>
        <begin position="789"/>
        <end position="801"/>
    </location>
</feature>
<feature type="region of interest" description="Disordered" evidence="21">
    <location>
        <begin position="641"/>
        <end position="663"/>
    </location>
</feature>
<keyword evidence="10" id="KW-0007">Acetylation</keyword>
<dbReference type="PROSITE" id="PS50031">
    <property type="entry name" value="EH"/>
    <property type="match status" value="1"/>
</dbReference>
<feature type="compositionally biased region" description="Low complexity" evidence="21">
    <location>
        <begin position="879"/>
        <end position="890"/>
    </location>
</feature>
<feature type="region of interest" description="Disordered" evidence="21">
    <location>
        <begin position="561"/>
        <end position="589"/>
    </location>
</feature>
<keyword evidence="6" id="KW-0597">Phosphoprotein</keyword>
<dbReference type="EMBL" id="JACAGC010000020">
    <property type="protein sequence ID" value="KAF6299880.1"/>
    <property type="molecule type" value="Genomic_DNA"/>
</dbReference>
<evidence type="ECO:0000256" key="15">
    <source>
        <dbReference type="ARBA" id="ARBA00056089"/>
    </source>
</evidence>
<evidence type="ECO:0000256" key="2">
    <source>
        <dbReference type="ARBA" id="ARBA00004150"/>
    </source>
</evidence>
<feature type="compositionally biased region" description="Polar residues" evidence="21">
    <location>
        <begin position="649"/>
        <end position="658"/>
    </location>
</feature>
<keyword evidence="14" id="KW-0968">Cytoplasmic vesicle</keyword>
<dbReference type="PANTHER" id="PTHR15463">
    <property type="entry name" value="AP1 GAMMA SUBUNIT BINDING PROTEIN 1"/>
    <property type="match status" value="1"/>
</dbReference>
<feature type="domain" description="EH" evidence="22">
    <location>
        <begin position="217"/>
        <end position="328"/>
    </location>
</feature>
<dbReference type="SUPFAM" id="SSF47473">
    <property type="entry name" value="EF-hand"/>
    <property type="match status" value="1"/>
</dbReference>
<dbReference type="GO" id="GO:0048471">
    <property type="term" value="C:perinuclear region of cytoplasm"/>
    <property type="evidence" value="ECO:0007669"/>
    <property type="project" value="UniProtKB-SubCell"/>
</dbReference>
<dbReference type="Proteomes" id="UP000585614">
    <property type="component" value="Unassembled WGS sequence"/>
</dbReference>
<dbReference type="Pfam" id="PF25999">
    <property type="entry name" value="SYNRG_C"/>
    <property type="match status" value="1"/>
</dbReference>
<dbReference type="GO" id="GO:0015031">
    <property type="term" value="P:protein transport"/>
    <property type="evidence" value="ECO:0007669"/>
    <property type="project" value="UniProtKB-KW"/>
</dbReference>
<evidence type="ECO:0000256" key="9">
    <source>
        <dbReference type="ARBA" id="ARBA00022927"/>
    </source>
</evidence>
<evidence type="ECO:0000256" key="5">
    <source>
        <dbReference type="ARBA" id="ARBA00022490"/>
    </source>
</evidence>
<keyword evidence="12 20" id="KW-0175">Coiled coil</keyword>
<feature type="region of interest" description="Disordered" evidence="21">
    <location>
        <begin position="382"/>
        <end position="420"/>
    </location>
</feature>
<dbReference type="InterPro" id="IPR059024">
    <property type="entry name" value="SYNRG_C"/>
</dbReference>
<sequence>MALRPGTGAGGGGAAGAGAGAAGGGSFMFPVAGGMRPPQAGLMPMQQQGFPMVSVMQPNMQGMIGMNYSSQMSQGPIAMQAGIPMGPMSAAGMPYLRQAPFLGMRPPGPQYTPDMQKQFAEEQQKRFEQQQKLLEEERKRRQFEEQKQKLRLLSSVKPKTGEKSRDDALEAIKGNLDGFSRDAKMHPTPASHPKKPGVGVFPSQDPVQPKMPPWIYNESLVPDAYKKILETTMTSTGIDTAKLYPILMSSGLPRETLGQIWALANRTTPGKLTKEELYTVLAMIAVTQRGIPAMSPDALNQFPAAPVPTLSGFPMTLPTAVSQPTGIPSGSAGSMPLNVGQPVMGINLIGPVGGAAAQASSGFMPTYQANQVVKPEEDDFQDFQDASKSGSLDDSFSDFQDLPASSKTNNSQHGNSAPSLLMPLSGTKASASMDKYAVFKGIAADKSSENTVPFGEPGDKYRAFRELEQTAESKSSGENFAEFRSAGTDDGFTDFKTADSISPLEPPTKDKPFPAAFPSGAIQQKQQQTQVKNPLNLADLDMFSSVNCSSEKPLSFSAAFSAPKPVSARAPPAASAAATTALSSTKSSSLADDFGEFNLFGEYSSPASVGEQDDFADFMAFSNSSVSSEQKADDKYDALKEEASPIPLTGSSGSTVKGGQNPAAASTKYDVFKQLSLEGSGLGVEDLKDSTPSGKSDDDFADFHSNKFSSMNLDKSLGEKVAFRHTKEDSASVKSLDLPSIGGSSAGKEDSEDALSAQFDMKLADVGGDLKHVMSDSSLDLPTVSGQHPPAAGSRSPSAASVLQKKETSFGSSENITMTSLSKVTTFTSDDSLPETTFPAFANFKDGIPQTSEQKEYESRDYKDFTRQDLPSAERSQDAACPSPAFSSASHDTPKECSDDFGEFQSEKPKISKFDFLVANSQSKMKSSEEMIKSELATFDLSVQGSHKRSWSLGDKEISRSSPSPASEQPFRDRSNTLSEKPALPVIRDKYKDLTGEVEENERYAYEWQRCLGSALDVIKKANDTLNGISSSSVCTEVIQSAQGMEYLLGVVEVYRVTRRVELGIKATAVCSEKLQQLLKDIDKVWNNLIGFMSLATLTPDETSLDFSSCMLRPGIKNAQELACGVCLLNVDSRSRKEEKAAAEHPKKAFNSETDSFKLAYGGHQYHASCANFWINCVEPKPPGLILPDLL</sequence>
<protein>
    <recommendedName>
        <fullName evidence="17">Synergin gamma</fullName>
    </recommendedName>
    <alternativeName>
        <fullName evidence="19">AP1 subunit gamma-binding protein 1</fullName>
    </alternativeName>
    <alternativeName>
        <fullName evidence="18">Gamma-synergin</fullName>
    </alternativeName>
</protein>
<feature type="compositionally biased region" description="Polar residues" evidence="21">
    <location>
        <begin position="775"/>
        <end position="786"/>
    </location>
</feature>
<feature type="compositionally biased region" description="Basic and acidic residues" evidence="21">
    <location>
        <begin position="685"/>
        <end position="702"/>
    </location>
</feature>
<evidence type="ECO:0000256" key="17">
    <source>
        <dbReference type="ARBA" id="ARBA00072950"/>
    </source>
</evidence>
<comment type="subunit">
    <text evidence="16">Self-associates. Interacts with GGA1 (via GAE domain). Interacts with GGA2 and GGA3. Interacts with AP1G1 (via GAE domain), a subunit of adapter protein complex AP-1. Interacts with AP1G2 (via GAE domain) a subunit of adapter protein complex AP-1. Component of the aftiphilin/p200/gamma-synergin complex, at least composed of AFTPH/aftiphilin, HEATR5B/p200a and SYNRG/gamma-synergin, which plays a role in the AP1G1/AP-1-mediated trafficking of transferrin from early to recycling endosomes. Within the complex interacts with AFTPH/aftiphilin and HEATR5B/p200a; the interactions are direct. Interacts (via EH domain) with SCAMP1.</text>
</comment>
<evidence type="ECO:0000256" key="20">
    <source>
        <dbReference type="SAM" id="Coils"/>
    </source>
</evidence>
<dbReference type="PANTHER" id="PTHR15463:SF2">
    <property type="entry name" value="SYNERGIN GAMMA"/>
    <property type="match status" value="1"/>
</dbReference>
<feature type="region of interest" description="Disordered" evidence="21">
    <location>
        <begin position="838"/>
        <end position="904"/>
    </location>
</feature>
<dbReference type="Gene3D" id="1.10.238.10">
    <property type="entry name" value="EF-hand"/>
    <property type="match status" value="1"/>
</dbReference>
<dbReference type="Pfam" id="PF12763">
    <property type="entry name" value="EH"/>
    <property type="match status" value="1"/>
</dbReference>
<keyword evidence="11" id="KW-0333">Golgi apparatus</keyword>
<dbReference type="AlphaFoldDB" id="A0A7J7THH9"/>
<feature type="region of interest" description="Disordered" evidence="21">
    <location>
        <begin position="178"/>
        <end position="197"/>
    </location>
</feature>
<evidence type="ECO:0000256" key="14">
    <source>
        <dbReference type="ARBA" id="ARBA00023329"/>
    </source>
</evidence>
<evidence type="ECO:0000256" key="12">
    <source>
        <dbReference type="ARBA" id="ARBA00023054"/>
    </source>
</evidence>
<dbReference type="SMART" id="SM00027">
    <property type="entry name" value="EH"/>
    <property type="match status" value="1"/>
</dbReference>
<dbReference type="InterPro" id="IPR000261">
    <property type="entry name" value="EH_dom"/>
</dbReference>
<comment type="subcellular location">
    <subcellularLocation>
        <location evidence="3">Cytoplasm</location>
        <location evidence="3">Perinuclear region</location>
    </subcellularLocation>
    <subcellularLocation>
        <location evidence="1">Cytoplasmic vesicle</location>
        <location evidence="1">Clathrin-coated vesicle</location>
    </subcellularLocation>
    <subcellularLocation>
        <location evidence="2">Golgi apparatus</location>
        <location evidence="2">trans-Golgi network membrane</location>
        <topology evidence="2">Peripheral membrane protein</topology>
    </subcellularLocation>
</comment>
<feature type="coiled-coil region" evidence="20">
    <location>
        <begin position="117"/>
        <end position="153"/>
    </location>
</feature>
<dbReference type="CDD" id="cd00052">
    <property type="entry name" value="EH"/>
    <property type="match status" value="1"/>
</dbReference>
<proteinExistence type="predicted"/>
<evidence type="ECO:0000256" key="13">
    <source>
        <dbReference type="ARBA" id="ARBA00023136"/>
    </source>
</evidence>
<evidence type="ECO:0000313" key="23">
    <source>
        <dbReference type="EMBL" id="KAF6299880.1"/>
    </source>
</evidence>
<comment type="function">
    <text evidence="15">Plays a role in endocytosis and/or membrane trafficking at the trans-Golgi network (TGN). May act by linking the adapter protein complex AP-1 to other proteins. Component of clathrin-coated vesicles. Component of the aftiphilin/p200/gamma-synergin complex, which plays roles in AP1G1/AP-1-mediated protein trafficking including the trafficking of transferrin from early to recycling endosomes, and the membrane trafficking of furin and the lysosomal enzyme cathepsin D between the trans-Golgi network (TGN) and endosomes.</text>
</comment>
<organism evidence="23 24">
    <name type="scientific">Rhinolophus ferrumequinum</name>
    <name type="common">Greater horseshoe bat</name>
    <dbReference type="NCBI Taxonomy" id="59479"/>
    <lineage>
        <taxon>Eukaryota</taxon>
        <taxon>Metazoa</taxon>
        <taxon>Chordata</taxon>
        <taxon>Craniata</taxon>
        <taxon>Vertebrata</taxon>
        <taxon>Euteleostomi</taxon>
        <taxon>Mammalia</taxon>
        <taxon>Eutheria</taxon>
        <taxon>Laurasiatheria</taxon>
        <taxon>Chiroptera</taxon>
        <taxon>Yinpterochiroptera</taxon>
        <taxon>Rhinolophoidea</taxon>
        <taxon>Rhinolophidae</taxon>
        <taxon>Rhinolophinae</taxon>
        <taxon>Rhinolophus</taxon>
    </lineage>
</organism>
<accession>A0A7J7THH9</accession>
<name>A0A7J7THH9_RHIFE</name>
<feature type="region of interest" description="Disordered" evidence="21">
    <location>
        <begin position="470"/>
        <end position="530"/>
    </location>
</feature>
<keyword evidence="13" id="KW-0472">Membrane</keyword>
<evidence type="ECO:0000313" key="24">
    <source>
        <dbReference type="Proteomes" id="UP000585614"/>
    </source>
</evidence>
<evidence type="ECO:0000256" key="6">
    <source>
        <dbReference type="ARBA" id="ARBA00022553"/>
    </source>
</evidence>
<evidence type="ECO:0000256" key="7">
    <source>
        <dbReference type="ARBA" id="ARBA00022583"/>
    </source>
</evidence>
<dbReference type="FunFam" id="1.10.238.10:FF:000075">
    <property type="entry name" value="synergin gamma isoform X2"/>
    <property type="match status" value="1"/>
</dbReference>
<evidence type="ECO:0000256" key="8">
    <source>
        <dbReference type="ARBA" id="ARBA00022737"/>
    </source>
</evidence>
<feature type="region of interest" description="Disordered" evidence="21">
    <location>
        <begin position="682"/>
        <end position="702"/>
    </location>
</feature>
<evidence type="ECO:0000256" key="18">
    <source>
        <dbReference type="ARBA" id="ARBA00079233"/>
    </source>
</evidence>
<evidence type="ECO:0000259" key="22">
    <source>
        <dbReference type="PROSITE" id="PS50031"/>
    </source>
</evidence>
<feature type="region of interest" description="Disordered" evidence="21">
    <location>
        <begin position="772"/>
        <end position="815"/>
    </location>
</feature>
<keyword evidence="4" id="KW-0813">Transport</keyword>
<feature type="compositionally biased region" description="Low complexity" evidence="21">
    <location>
        <begin position="389"/>
        <end position="402"/>
    </location>
</feature>
<gene>
    <name evidence="23" type="ORF">mRhiFer1_016472</name>
</gene>
<evidence type="ECO:0000256" key="21">
    <source>
        <dbReference type="SAM" id="MobiDB-lite"/>
    </source>
</evidence>
<keyword evidence="9" id="KW-0653">Protein transport</keyword>
<feature type="compositionally biased region" description="Polar residues" evidence="21">
    <location>
        <begin position="403"/>
        <end position="418"/>
    </location>
</feature>
<keyword evidence="8" id="KW-0677">Repeat</keyword>
<evidence type="ECO:0000256" key="10">
    <source>
        <dbReference type="ARBA" id="ARBA00022990"/>
    </source>
</evidence>
<comment type="caution">
    <text evidence="23">The sequence shown here is derived from an EMBL/GenBank/DDBJ whole genome shotgun (WGS) entry which is preliminary data.</text>
</comment>
<evidence type="ECO:0000256" key="16">
    <source>
        <dbReference type="ARBA" id="ARBA00064325"/>
    </source>
</evidence>
<dbReference type="GO" id="GO:0030130">
    <property type="term" value="C:clathrin coat of trans-Golgi network vesicle"/>
    <property type="evidence" value="ECO:0007669"/>
    <property type="project" value="TreeGrafter"/>
</dbReference>
<evidence type="ECO:0000256" key="1">
    <source>
        <dbReference type="ARBA" id="ARBA00004132"/>
    </source>
</evidence>
<keyword evidence="5" id="KW-0963">Cytoplasm</keyword>
<dbReference type="InterPro" id="IPR011992">
    <property type="entry name" value="EF-hand-dom_pair"/>
</dbReference>